<protein>
    <submittedName>
        <fullName evidence="2">Uncharacterized protein</fullName>
    </submittedName>
</protein>
<proteinExistence type="predicted"/>
<dbReference type="OrthoDB" id="4439444at2759"/>
<gene>
    <name evidence="2" type="ORF">PECM_008222</name>
</gene>
<evidence type="ECO:0000313" key="3">
    <source>
        <dbReference type="Proteomes" id="UP000631181"/>
    </source>
</evidence>
<sequence length="111" mass="12132">MPSSRSNENQSSPGRTGTQGEPDSGNREQGSSNQARSQGNEISAEMLEYYRSNTDRLLEFLSRSDDESLNRLVTTVRSGASHDVVFTAIEQSFTNGGMQGPQRNHPNGTSH</sequence>
<reference evidence="2" key="1">
    <citation type="journal article" date="2020" name="Front. Microbiol.">
        <title>Gene regulatory networks of Penicillium echinulatum 2HH and Penicillium oxalicum 114-2 inferred by a computational biology approach.</title>
        <authorList>
            <person name="Lenz A.R."/>
            <person name="Galan-Vasquez E."/>
            <person name="Balbinot E."/>
            <person name="De Abreu F.P."/>
            <person name="De Oliveira N.S."/>
            <person name="Da Rosa L.O."/>
            <person name="De Avila E Silva S."/>
            <person name="Camassola M."/>
            <person name="Dillon A.J.P."/>
            <person name="Perez-Rueda E."/>
        </authorList>
    </citation>
    <scope>NUCLEOTIDE SEQUENCE</scope>
    <source>
        <strain evidence="2">S1M29</strain>
    </source>
</reference>
<organism evidence="2 3">
    <name type="scientific">Penicillium ucsense</name>
    <dbReference type="NCBI Taxonomy" id="2839758"/>
    <lineage>
        <taxon>Eukaryota</taxon>
        <taxon>Fungi</taxon>
        <taxon>Dikarya</taxon>
        <taxon>Ascomycota</taxon>
        <taxon>Pezizomycotina</taxon>
        <taxon>Eurotiomycetes</taxon>
        <taxon>Eurotiomycetidae</taxon>
        <taxon>Eurotiales</taxon>
        <taxon>Aspergillaceae</taxon>
        <taxon>Penicillium</taxon>
    </lineage>
</organism>
<feature type="compositionally biased region" description="Polar residues" evidence="1">
    <location>
        <begin position="1"/>
        <end position="41"/>
    </location>
</feature>
<evidence type="ECO:0000313" key="2">
    <source>
        <dbReference type="EMBL" id="KAF7714523.1"/>
    </source>
</evidence>
<dbReference type="AlphaFoldDB" id="A0A8J8WFV8"/>
<dbReference type="EMBL" id="WIWV01000082">
    <property type="protein sequence ID" value="KAF7714523.1"/>
    <property type="molecule type" value="Genomic_DNA"/>
</dbReference>
<name>A0A8J8WFV8_9EURO</name>
<keyword evidence="3" id="KW-1185">Reference proteome</keyword>
<comment type="caution">
    <text evidence="2">The sequence shown here is derived from an EMBL/GenBank/DDBJ whole genome shotgun (WGS) entry which is preliminary data.</text>
</comment>
<feature type="region of interest" description="Disordered" evidence="1">
    <location>
        <begin position="1"/>
        <end position="45"/>
    </location>
</feature>
<dbReference type="Proteomes" id="UP000631181">
    <property type="component" value="Unassembled WGS sequence"/>
</dbReference>
<evidence type="ECO:0000256" key="1">
    <source>
        <dbReference type="SAM" id="MobiDB-lite"/>
    </source>
</evidence>
<accession>A0A8J8WFV8</accession>